<keyword evidence="3" id="KW-1185">Reference proteome</keyword>
<comment type="caution">
    <text evidence="2">The sequence shown here is derived from an EMBL/GenBank/DDBJ whole genome shotgun (WGS) entry which is preliminary data.</text>
</comment>
<organism evidence="2 3">
    <name type="scientific">Mycobacterium deserti</name>
    <dbReference type="NCBI Taxonomy" id="2978347"/>
    <lineage>
        <taxon>Bacteria</taxon>
        <taxon>Bacillati</taxon>
        <taxon>Actinomycetota</taxon>
        <taxon>Actinomycetes</taxon>
        <taxon>Mycobacteriales</taxon>
        <taxon>Mycobacteriaceae</taxon>
        <taxon>Mycobacterium</taxon>
    </lineage>
</organism>
<protein>
    <submittedName>
        <fullName evidence="2">Helix-turn-helix domain-containing protein</fullName>
    </submittedName>
</protein>
<dbReference type="InterPro" id="IPR041657">
    <property type="entry name" value="HTH_17"/>
</dbReference>
<evidence type="ECO:0000313" key="2">
    <source>
        <dbReference type="EMBL" id="MCT7658159.1"/>
    </source>
</evidence>
<sequence>MTATMYSTEEVAEALGLHVRTVRGYVRDGSLPAVRIGKQYRIARADFEQFAGGRTLEAAVDDAPRVEVSAIVAVEGVAPQAMSRITTHLMAAVSSRTGAGHLDVHTVYDQARQTLRIIVVGDPDDAARAITLSSALAAADRR</sequence>
<accession>A0ABT2M7C4</accession>
<dbReference type="InterPro" id="IPR010093">
    <property type="entry name" value="SinI_DNA-bd"/>
</dbReference>
<proteinExistence type="predicted"/>
<gene>
    <name evidence="2" type="ORF">N4S67_06960</name>
</gene>
<dbReference type="EMBL" id="JAODWD010000002">
    <property type="protein sequence ID" value="MCT7658159.1"/>
    <property type="molecule type" value="Genomic_DNA"/>
</dbReference>
<dbReference type="RefSeq" id="WP_260992233.1">
    <property type="nucleotide sequence ID" value="NZ_JAODWD010000002.1"/>
</dbReference>
<feature type="domain" description="Helix-turn-helix" evidence="1">
    <location>
        <begin position="5"/>
        <end position="51"/>
    </location>
</feature>
<name>A0ABT2M7C4_9MYCO</name>
<dbReference type="NCBIfam" id="TIGR01764">
    <property type="entry name" value="excise"/>
    <property type="match status" value="1"/>
</dbReference>
<dbReference type="Proteomes" id="UP001206639">
    <property type="component" value="Unassembled WGS sequence"/>
</dbReference>
<evidence type="ECO:0000259" key="1">
    <source>
        <dbReference type="Pfam" id="PF12728"/>
    </source>
</evidence>
<dbReference type="Pfam" id="PF12728">
    <property type="entry name" value="HTH_17"/>
    <property type="match status" value="1"/>
</dbReference>
<dbReference type="SUPFAM" id="SSF46955">
    <property type="entry name" value="Putative DNA-binding domain"/>
    <property type="match status" value="1"/>
</dbReference>
<reference evidence="3" key="1">
    <citation type="submission" date="2023-07" db="EMBL/GenBank/DDBJ databases">
        <authorList>
            <person name="Deng Y."/>
            <person name="Zhang Y.-Q."/>
        </authorList>
    </citation>
    <scope>NUCLEOTIDE SEQUENCE [LARGE SCALE GENOMIC DNA]</scope>
    <source>
        <strain evidence="3">CPCC 205710</strain>
    </source>
</reference>
<evidence type="ECO:0000313" key="3">
    <source>
        <dbReference type="Proteomes" id="UP001206639"/>
    </source>
</evidence>
<dbReference type="InterPro" id="IPR009061">
    <property type="entry name" value="DNA-bd_dom_put_sf"/>
</dbReference>